<dbReference type="GO" id="GO:0005905">
    <property type="term" value="C:clathrin-coated pit"/>
    <property type="evidence" value="ECO:0007669"/>
    <property type="project" value="UniProtKB-SubCell"/>
</dbReference>
<evidence type="ECO:0000256" key="15">
    <source>
        <dbReference type="ARBA" id="ARBA00023176"/>
    </source>
</evidence>
<comment type="subcellular location">
    <subcellularLocation>
        <location evidence="3">Cell membrane</location>
    </subcellularLocation>
    <subcellularLocation>
        <location evidence="2">Cytoplasmic vesicle</location>
        <location evidence="2">Clathrin-coated vesicle</location>
    </subcellularLocation>
    <subcellularLocation>
        <location evidence="4">Golgi apparatus</location>
    </subcellularLocation>
    <subcellularLocation>
        <location evidence="5">Membrane</location>
        <location evidence="5">Clathrin-coated pit</location>
    </subcellularLocation>
    <subcellularLocation>
        <location evidence="1">Nucleus</location>
    </subcellularLocation>
</comment>
<dbReference type="SUPFAM" id="SSF48464">
    <property type="entry name" value="ENTH/VHS domain"/>
    <property type="match status" value="1"/>
</dbReference>
<accession>A0AAW1FMT9</accession>
<dbReference type="GO" id="GO:0005794">
    <property type="term" value="C:Golgi apparatus"/>
    <property type="evidence" value="ECO:0007669"/>
    <property type="project" value="UniProtKB-SubCell"/>
</dbReference>
<evidence type="ECO:0000256" key="20">
    <source>
        <dbReference type="ARBA" id="ARBA00068054"/>
    </source>
</evidence>
<sequence>MSGQSITDRITAAQHSVTGSAISKTVCKATTHEVMGPKKKHLDYLIQCTNEMNVNIPQLADTLFERTASTSWVVVFKSLTATHHLMVYGNERFIQYLASRNTLFNLSNFLDKSGLQGYDMSTFIRRCSRYLNEKAVSYRQVAFDFTKVKRGSDGVMRTMNTEKLLKTIPIIQNQMDVLLDFNVNANELTNGVINAAFMLLFKDAIRLFAAYNEGIINLLEKYFDMKKVQCKEGLDIYKKFLTRMTRISEFLKVAEQVGIDRGDIPDLSQAPSSLLDALEQHLASLEGKKVKDSTAASRASTLSNAVSSLANTGISFTKVDEREKQAALEEEQSRLRALKDQRLLELQKNPSAATTDSSPISTVGGTINSAPAIDLFSTPSSTNSTSKAANELLDLQPAFQQSLPLSTTNTWGGFTASPTPQQPQNPRGLNVDFDSVFGNNINANNLDATDVLGGILKPTVTSSPSQGLGMTLNGQQAHKLVSSDLDSSLANLVGNLGIGNGTAKNDLHWCQPGEKKLTGGNNWQPKTAPSTTWNPAAMAPSVMAFPATTPTGMMAYAMPPNVGSMTMTTQPTMMYTQPVMRPANPFGPSPGAQMHFM</sequence>
<dbReference type="GO" id="GO:0016185">
    <property type="term" value="P:synaptic vesicle budding from presynaptic endocytic zone membrane"/>
    <property type="evidence" value="ECO:0007669"/>
    <property type="project" value="TreeGrafter"/>
</dbReference>
<dbReference type="Gene3D" id="1.20.58.150">
    <property type="entry name" value="ANTH domain"/>
    <property type="match status" value="1"/>
</dbReference>
<keyword evidence="9" id="KW-0597">Phosphoprotein</keyword>
<dbReference type="Proteomes" id="UP001488805">
    <property type="component" value="Unassembled WGS sequence"/>
</dbReference>
<dbReference type="EMBL" id="JBCEZU010000045">
    <property type="protein sequence ID" value="KAK9535999.1"/>
    <property type="molecule type" value="Genomic_DNA"/>
</dbReference>
<comment type="function">
    <text evidence="18">Cytoplasmic adapter protein that plays a critical role in clathrin-mediated endocytosis which is important in processes such as internalization of cell receptors, synaptic transmission or removal of apoptotic cells. Recruits AP-2 and attaches clathrin triskelions to the cytoplasmic side of plasma membrane leading to clathrin-coated vesicles (CCVs) assembly. Furthermore, regulates clathrin-coated vesicle size and maturation by directly sensing and driving membrane curvature. In addition to binding to clathrin, mediates the endocytosis of small R-SNARES (Soluble NSF Attachment Protein REceptors) between plasma membranes and endosomes including VAMP2, VAMP3, VAMP4, VAMP7 or VAMP8. In turn, PICALM-dependent SNARE endocytosis is required for the formation and maturation of autophagic precursors. Modulates thereby autophagy and the turnover of autophagy substrates such as MAPT/TAU or amyloid precursor protein cleaved C-terminal fragment (APP-CTF).</text>
</comment>
<dbReference type="GO" id="GO:0048268">
    <property type="term" value="P:clathrin coat assembly"/>
    <property type="evidence" value="ECO:0007669"/>
    <property type="project" value="InterPro"/>
</dbReference>
<evidence type="ECO:0000256" key="16">
    <source>
        <dbReference type="ARBA" id="ARBA00023242"/>
    </source>
</evidence>
<dbReference type="SMART" id="SM00273">
    <property type="entry name" value="ENTH"/>
    <property type="match status" value="1"/>
</dbReference>
<evidence type="ECO:0000256" key="9">
    <source>
        <dbReference type="ARBA" id="ARBA00022553"/>
    </source>
</evidence>
<evidence type="ECO:0000256" key="2">
    <source>
        <dbReference type="ARBA" id="ARBA00004132"/>
    </source>
</evidence>
<dbReference type="GO" id="GO:0098894">
    <property type="term" value="C:extrinsic component of presynaptic endocytic zone membrane"/>
    <property type="evidence" value="ECO:0007669"/>
    <property type="project" value="TreeGrafter"/>
</dbReference>
<dbReference type="GO" id="GO:0072583">
    <property type="term" value="P:clathrin-dependent endocytosis"/>
    <property type="evidence" value="ECO:0007669"/>
    <property type="project" value="InterPro"/>
</dbReference>
<dbReference type="AlphaFoldDB" id="A0AAW1FMT9"/>
<keyword evidence="8" id="KW-1017">Isopeptide bond</keyword>
<gene>
    <name evidence="22" type="ORF">VZT92_005824</name>
</gene>
<evidence type="ECO:0000256" key="6">
    <source>
        <dbReference type="ARBA" id="ARBA00008011"/>
    </source>
</evidence>
<dbReference type="GO" id="GO:0030136">
    <property type="term" value="C:clathrin-coated vesicle"/>
    <property type="evidence" value="ECO:0007669"/>
    <property type="project" value="UniProtKB-SubCell"/>
</dbReference>
<keyword evidence="15" id="KW-0168">Coated pit</keyword>
<evidence type="ECO:0000256" key="12">
    <source>
        <dbReference type="ARBA" id="ARBA00022990"/>
    </source>
</evidence>
<dbReference type="InterPro" id="IPR014712">
    <property type="entry name" value="ANTH_dom_sf"/>
</dbReference>
<dbReference type="InterPro" id="IPR013809">
    <property type="entry name" value="ENTH"/>
</dbReference>
<comment type="similarity">
    <text evidence="6">Belongs to the PICALM/SNAP91 family.</text>
</comment>
<dbReference type="GO" id="GO:0005545">
    <property type="term" value="F:1-phosphatidylinositol binding"/>
    <property type="evidence" value="ECO:0007669"/>
    <property type="project" value="InterPro"/>
</dbReference>
<dbReference type="PROSITE" id="PS50942">
    <property type="entry name" value="ENTH"/>
    <property type="match status" value="1"/>
</dbReference>
<comment type="caution">
    <text evidence="22">The sequence shown here is derived from an EMBL/GenBank/DDBJ whole genome shotgun (WGS) entry which is preliminary data.</text>
</comment>
<keyword evidence="11" id="KW-0832">Ubl conjugation</keyword>
<organism evidence="22 23">
    <name type="scientific">Zoarces viviparus</name>
    <name type="common">Viviparous eelpout</name>
    <name type="synonym">Blennius viviparus</name>
    <dbReference type="NCBI Taxonomy" id="48416"/>
    <lineage>
        <taxon>Eukaryota</taxon>
        <taxon>Metazoa</taxon>
        <taxon>Chordata</taxon>
        <taxon>Craniata</taxon>
        <taxon>Vertebrata</taxon>
        <taxon>Euteleostomi</taxon>
        <taxon>Actinopterygii</taxon>
        <taxon>Neopterygii</taxon>
        <taxon>Teleostei</taxon>
        <taxon>Neoteleostei</taxon>
        <taxon>Acanthomorphata</taxon>
        <taxon>Eupercaria</taxon>
        <taxon>Perciformes</taxon>
        <taxon>Cottioidei</taxon>
        <taxon>Zoarcales</taxon>
        <taxon>Zoarcidae</taxon>
        <taxon>Zoarcinae</taxon>
        <taxon>Zoarces</taxon>
    </lineage>
</organism>
<evidence type="ECO:0000256" key="10">
    <source>
        <dbReference type="ARBA" id="ARBA00022583"/>
    </source>
</evidence>
<keyword evidence="7" id="KW-1003">Cell membrane</keyword>
<evidence type="ECO:0000256" key="11">
    <source>
        <dbReference type="ARBA" id="ARBA00022843"/>
    </source>
</evidence>
<evidence type="ECO:0000313" key="22">
    <source>
        <dbReference type="EMBL" id="KAK9535999.1"/>
    </source>
</evidence>
<dbReference type="GO" id="GO:0032050">
    <property type="term" value="F:clathrin heavy chain binding"/>
    <property type="evidence" value="ECO:0007669"/>
    <property type="project" value="TreeGrafter"/>
</dbReference>
<keyword evidence="10" id="KW-0254">Endocytosis</keyword>
<dbReference type="GO" id="GO:0008021">
    <property type="term" value="C:synaptic vesicle"/>
    <property type="evidence" value="ECO:0007669"/>
    <property type="project" value="TreeGrafter"/>
</dbReference>
<dbReference type="InterPro" id="IPR045192">
    <property type="entry name" value="AP180-like"/>
</dbReference>
<evidence type="ECO:0000256" key="13">
    <source>
        <dbReference type="ARBA" id="ARBA00023034"/>
    </source>
</evidence>
<dbReference type="PANTHER" id="PTHR22951">
    <property type="entry name" value="CLATHRIN ASSEMBLY PROTEIN"/>
    <property type="match status" value="1"/>
</dbReference>
<evidence type="ECO:0000256" key="17">
    <source>
        <dbReference type="ARBA" id="ARBA00023329"/>
    </source>
</evidence>
<keyword evidence="14" id="KW-0472">Membrane</keyword>
<keyword evidence="13" id="KW-0333">Golgi apparatus</keyword>
<reference evidence="22 23" key="1">
    <citation type="journal article" date="2024" name="Genome Biol. Evol.">
        <title>Chromosome-level genome assembly of the viviparous eelpout Zoarces viviparus.</title>
        <authorList>
            <person name="Fuhrmann N."/>
            <person name="Brasseur M.V."/>
            <person name="Bakowski C.E."/>
            <person name="Podsiadlowski L."/>
            <person name="Prost S."/>
            <person name="Krehenwinkel H."/>
            <person name="Mayer C."/>
        </authorList>
    </citation>
    <scope>NUCLEOTIDE SEQUENCE [LARGE SCALE GENOMIC DNA]</scope>
    <source>
        <strain evidence="22">NO-MEL_2022_Ind0_liver</strain>
    </source>
</reference>
<dbReference type="Pfam" id="PF07651">
    <property type="entry name" value="ANTH"/>
    <property type="match status" value="1"/>
</dbReference>
<dbReference type="GO" id="GO:0005546">
    <property type="term" value="F:phosphatidylinositol-4,5-bisphosphate binding"/>
    <property type="evidence" value="ECO:0007669"/>
    <property type="project" value="TreeGrafter"/>
</dbReference>
<dbReference type="FunFam" id="1.20.58.150:FF:000001">
    <property type="entry name" value="phosphatidylinositol-binding clathrin assembly protein-like isoform X1"/>
    <property type="match status" value="1"/>
</dbReference>
<evidence type="ECO:0000256" key="7">
    <source>
        <dbReference type="ARBA" id="ARBA00022475"/>
    </source>
</evidence>
<dbReference type="InterPro" id="IPR008942">
    <property type="entry name" value="ENTH_VHS"/>
</dbReference>
<dbReference type="Gene3D" id="1.25.40.90">
    <property type="match status" value="1"/>
</dbReference>
<keyword evidence="17" id="KW-0968">Cytoplasmic vesicle</keyword>
<dbReference type="GO" id="GO:0000149">
    <property type="term" value="F:SNARE binding"/>
    <property type="evidence" value="ECO:0007669"/>
    <property type="project" value="TreeGrafter"/>
</dbReference>
<evidence type="ECO:0000256" key="8">
    <source>
        <dbReference type="ARBA" id="ARBA00022499"/>
    </source>
</evidence>
<keyword evidence="23" id="KW-1185">Reference proteome</keyword>
<evidence type="ECO:0000313" key="23">
    <source>
        <dbReference type="Proteomes" id="UP001488805"/>
    </source>
</evidence>
<keyword evidence="12" id="KW-0007">Acetylation</keyword>
<evidence type="ECO:0000256" key="1">
    <source>
        <dbReference type="ARBA" id="ARBA00004123"/>
    </source>
</evidence>
<evidence type="ECO:0000256" key="4">
    <source>
        <dbReference type="ARBA" id="ARBA00004555"/>
    </source>
</evidence>
<dbReference type="FunFam" id="1.25.40.90:FF:000001">
    <property type="entry name" value="phosphatidylinositol-binding clathrin assembly protein-like isoform X1"/>
    <property type="match status" value="1"/>
</dbReference>
<evidence type="ECO:0000256" key="18">
    <source>
        <dbReference type="ARBA" id="ARBA00055144"/>
    </source>
</evidence>
<dbReference type="GO" id="GO:0005634">
    <property type="term" value="C:nucleus"/>
    <property type="evidence" value="ECO:0007669"/>
    <property type="project" value="UniProtKB-SubCell"/>
</dbReference>
<evidence type="ECO:0000256" key="19">
    <source>
        <dbReference type="ARBA" id="ARBA00061829"/>
    </source>
</evidence>
<comment type="subunit">
    <text evidence="19">Binds to clathrin; involves primarily the C-terminal sequences, but the full-length protein is required for full binding capacity. Binds phosphatidylinositol 4,5- bisphosphate. Interacts with PIMREG; this interaction may change the subcellular location into the nucleus. Interacts with AP2A1 (via its alpha-appendage domain). Interacts (via N-terminus) with VAMP2; VAMP3; VAMP7 and VAMP8 (Via N-terminus). Interacts with LC3/MAP1LC3A.</text>
</comment>
<proteinExistence type="inferred from homology"/>
<evidence type="ECO:0000256" key="3">
    <source>
        <dbReference type="ARBA" id="ARBA00004236"/>
    </source>
</evidence>
<dbReference type="PANTHER" id="PTHR22951:SF16">
    <property type="entry name" value="PHOSPHATIDYLINOSITOL-BINDING CLATHRIN ASSEMBLY PROTEIN"/>
    <property type="match status" value="1"/>
</dbReference>
<dbReference type="InterPro" id="IPR011417">
    <property type="entry name" value="ANTH_dom"/>
</dbReference>
<keyword evidence="16" id="KW-0539">Nucleus</keyword>
<dbReference type="SUPFAM" id="SSF89009">
    <property type="entry name" value="GAT-like domain"/>
    <property type="match status" value="1"/>
</dbReference>
<evidence type="ECO:0000256" key="14">
    <source>
        <dbReference type="ARBA" id="ARBA00023136"/>
    </source>
</evidence>
<feature type="domain" description="ENTH" evidence="21">
    <location>
        <begin position="14"/>
        <end position="145"/>
    </location>
</feature>
<evidence type="ECO:0000256" key="5">
    <source>
        <dbReference type="ARBA" id="ARBA00004600"/>
    </source>
</evidence>
<protein>
    <recommendedName>
        <fullName evidence="20">Phosphatidylinositol-binding clathrin assembly protein</fullName>
    </recommendedName>
</protein>
<dbReference type="CDD" id="cd16985">
    <property type="entry name" value="ANTH_N_AP180"/>
    <property type="match status" value="1"/>
</dbReference>
<evidence type="ECO:0000259" key="21">
    <source>
        <dbReference type="PROSITE" id="PS50942"/>
    </source>
</evidence>
<name>A0AAW1FMT9_ZOAVI</name>